<dbReference type="CDD" id="cd05269">
    <property type="entry name" value="TMR_SDR_a"/>
    <property type="match status" value="1"/>
</dbReference>
<dbReference type="SUPFAM" id="SSF51735">
    <property type="entry name" value="NAD(P)-binding Rossmann-fold domains"/>
    <property type="match status" value="1"/>
</dbReference>
<protein>
    <submittedName>
        <fullName evidence="2">SDR family oxidoreductase</fullName>
        <ecNumber evidence="2">1.6.5.2</ecNumber>
    </submittedName>
</protein>
<accession>A0ABV4KIK3</accession>
<dbReference type="PANTHER" id="PTHR47129:SF1">
    <property type="entry name" value="NMRA-LIKE DOMAIN-CONTAINING PROTEIN"/>
    <property type="match status" value="1"/>
</dbReference>
<dbReference type="EMBL" id="JASMRN010000020">
    <property type="protein sequence ID" value="MEZ7516722.1"/>
    <property type="molecule type" value="Genomic_DNA"/>
</dbReference>
<comment type="caution">
    <text evidence="2">The sequence shown here is derived from an EMBL/GenBank/DDBJ whole genome shotgun (WGS) entry which is preliminary data.</text>
</comment>
<dbReference type="InterPro" id="IPR016040">
    <property type="entry name" value="NAD(P)-bd_dom"/>
</dbReference>
<feature type="domain" description="NAD(P)-binding" evidence="1">
    <location>
        <begin position="8"/>
        <end position="141"/>
    </location>
</feature>
<sequence length="284" mass="31403">MKIAVTSASGNLGSAIVKSLIKEIGTANVVAIARTPEKATYLGVEVRKGDYNNREDFNKALKGIDKVMLLSGMDVPENRIVQHQNVIAAAHQNGVKKIVYTSIIGDEHGTSFSPIVNSNRQTELDIKDSKMEWVIGRNGIYIEPDLEYIPTYIQEGMIKNSADQGKCAYTSREELSYAYSKMLLEDTHNGQTYNLVGEPITQSQLAEYINQVYDTNLIYVSTSIAAYKEERQAALGDFLGNIIAGIYEGIRNGATNIPSDFVIAASRSHKLPLQMIKDFLDKNN</sequence>
<organism evidence="2 3">
    <name type="scientific">Flavobacterium frigidarium</name>
    <dbReference type="NCBI Taxonomy" id="99286"/>
    <lineage>
        <taxon>Bacteria</taxon>
        <taxon>Pseudomonadati</taxon>
        <taxon>Bacteroidota</taxon>
        <taxon>Flavobacteriia</taxon>
        <taxon>Flavobacteriales</taxon>
        <taxon>Flavobacteriaceae</taxon>
        <taxon>Flavobacterium</taxon>
    </lineage>
</organism>
<keyword evidence="2" id="KW-0560">Oxidoreductase</keyword>
<dbReference type="Proteomes" id="UP001568894">
    <property type="component" value="Unassembled WGS sequence"/>
</dbReference>
<reference evidence="2 3" key="1">
    <citation type="submission" date="2023-05" db="EMBL/GenBank/DDBJ databases">
        <title>Adaptations of aquatic viruses from atmosphere-close ecosystems of the Central Arctic Ocean.</title>
        <authorList>
            <person name="Rahlff J."/>
            <person name="Holmfeldt K."/>
        </authorList>
    </citation>
    <scope>NUCLEOTIDE SEQUENCE [LARGE SCALE GENOMIC DNA]</scope>
    <source>
        <strain evidence="2 3">Arc14</strain>
    </source>
</reference>
<dbReference type="PANTHER" id="PTHR47129">
    <property type="entry name" value="QUINONE OXIDOREDUCTASE 2"/>
    <property type="match status" value="1"/>
</dbReference>
<dbReference type="EC" id="1.6.5.2" evidence="2"/>
<dbReference type="Gene3D" id="3.90.25.10">
    <property type="entry name" value="UDP-galactose 4-epimerase, domain 1"/>
    <property type="match status" value="1"/>
</dbReference>
<evidence type="ECO:0000259" key="1">
    <source>
        <dbReference type="Pfam" id="PF13460"/>
    </source>
</evidence>
<dbReference type="InterPro" id="IPR036291">
    <property type="entry name" value="NAD(P)-bd_dom_sf"/>
</dbReference>
<dbReference type="GO" id="GO:0003955">
    <property type="term" value="F:NAD(P)H dehydrogenase (quinone) activity"/>
    <property type="evidence" value="ECO:0007669"/>
    <property type="project" value="UniProtKB-EC"/>
</dbReference>
<dbReference type="InterPro" id="IPR052718">
    <property type="entry name" value="NmrA-type_oxidoreductase"/>
</dbReference>
<gene>
    <name evidence="2" type="ORF">QO192_15695</name>
</gene>
<keyword evidence="3" id="KW-1185">Reference proteome</keyword>
<proteinExistence type="predicted"/>
<dbReference type="Gene3D" id="3.40.50.720">
    <property type="entry name" value="NAD(P)-binding Rossmann-like Domain"/>
    <property type="match status" value="1"/>
</dbReference>
<dbReference type="Pfam" id="PF13460">
    <property type="entry name" value="NAD_binding_10"/>
    <property type="match status" value="1"/>
</dbReference>
<evidence type="ECO:0000313" key="2">
    <source>
        <dbReference type="EMBL" id="MEZ7516722.1"/>
    </source>
</evidence>
<evidence type="ECO:0000313" key="3">
    <source>
        <dbReference type="Proteomes" id="UP001568894"/>
    </source>
</evidence>
<name>A0ABV4KIK3_9FLAO</name>
<dbReference type="RefSeq" id="WP_371572094.1">
    <property type="nucleotide sequence ID" value="NZ_JASMRN010000020.1"/>
</dbReference>